<keyword evidence="1" id="KW-1133">Transmembrane helix</keyword>
<dbReference type="AlphaFoldDB" id="A0AA88S7E1"/>
<sequence length="468" mass="50748">MVDPSDSARTFLCATVEIDSPPLKPFSRPHISDGPVSFADLLKDDLPGAPGLELLEAINTSVKLASVGENLDSITGDLKEFDKRYDKMTAGRVSFGGWLSGFASDAALWTSVAILTTWCRALLAGIAYLVFCGGGNSGGGGGEVDPSDSARTFLCATRNSYVSVARQLVEVSNKLDANVALINGRIDEQERKMKKNTDIANKNFAMLRDAMKRNTPPCTPSSWPEESKTLEADSVQALRELPERDGRYAGAPRPCEGPKALHRAIGSRYGREGRDGKFYEPSECHGKYCAKPKLHERYLRCTKDPSECKTVCGPCHRGICYRDNKVTWMEGSATVEIDSPPLKPFSRPHISDGPVSFADLLKDDLPGVPGLELLEAINTSVKLASMGENLNNITRDLKEFDKRYDEMTAGRVSFGGWLSGFASDAALWTSVAILTTWCGALLAGIAYLVFCGGGNSGAVEERFCYPDT</sequence>
<gene>
    <name evidence="2" type="ORF">Q5P01_017871</name>
</gene>
<accession>A0AA88S7E1</accession>
<comment type="caution">
    <text evidence="2">The sequence shown here is derived from an EMBL/GenBank/DDBJ whole genome shotgun (WGS) entry which is preliminary data.</text>
</comment>
<dbReference type="Proteomes" id="UP001187415">
    <property type="component" value="Unassembled WGS sequence"/>
</dbReference>
<reference evidence="2" key="1">
    <citation type="submission" date="2023-07" db="EMBL/GenBank/DDBJ databases">
        <title>Chromosome-level Genome Assembly of Striped Snakehead (Channa striata).</title>
        <authorList>
            <person name="Liu H."/>
        </authorList>
    </citation>
    <scope>NUCLEOTIDE SEQUENCE</scope>
    <source>
        <strain evidence="2">Gz</strain>
        <tissue evidence="2">Muscle</tissue>
    </source>
</reference>
<evidence type="ECO:0000313" key="3">
    <source>
        <dbReference type="Proteomes" id="UP001187415"/>
    </source>
</evidence>
<organism evidence="2 3">
    <name type="scientific">Channa striata</name>
    <name type="common">Snakehead murrel</name>
    <name type="synonym">Ophicephalus striatus</name>
    <dbReference type="NCBI Taxonomy" id="64152"/>
    <lineage>
        <taxon>Eukaryota</taxon>
        <taxon>Metazoa</taxon>
        <taxon>Chordata</taxon>
        <taxon>Craniata</taxon>
        <taxon>Vertebrata</taxon>
        <taxon>Euteleostomi</taxon>
        <taxon>Actinopterygii</taxon>
        <taxon>Neopterygii</taxon>
        <taxon>Teleostei</taxon>
        <taxon>Neoteleostei</taxon>
        <taxon>Acanthomorphata</taxon>
        <taxon>Anabantaria</taxon>
        <taxon>Anabantiformes</taxon>
        <taxon>Channoidei</taxon>
        <taxon>Channidae</taxon>
        <taxon>Channa</taxon>
    </lineage>
</organism>
<keyword evidence="3" id="KW-1185">Reference proteome</keyword>
<keyword evidence="1" id="KW-0812">Transmembrane</keyword>
<protein>
    <submittedName>
        <fullName evidence="2">Uncharacterized protein</fullName>
    </submittedName>
</protein>
<keyword evidence="1" id="KW-0472">Membrane</keyword>
<dbReference type="EMBL" id="JAUPFM010000014">
    <property type="protein sequence ID" value="KAK2829940.1"/>
    <property type="molecule type" value="Genomic_DNA"/>
</dbReference>
<proteinExistence type="predicted"/>
<name>A0AA88S7E1_CHASR</name>
<feature type="transmembrane region" description="Helical" evidence="1">
    <location>
        <begin position="427"/>
        <end position="450"/>
    </location>
</feature>
<evidence type="ECO:0000313" key="2">
    <source>
        <dbReference type="EMBL" id="KAK2829940.1"/>
    </source>
</evidence>
<evidence type="ECO:0000256" key="1">
    <source>
        <dbReference type="SAM" id="Phobius"/>
    </source>
</evidence>